<dbReference type="RefSeq" id="WP_381254270.1">
    <property type="nucleotide sequence ID" value="NZ_JBHTBI010000011.1"/>
</dbReference>
<protein>
    <submittedName>
        <fullName evidence="1">DUF4265 domain-containing protein</fullName>
    </submittedName>
</protein>
<dbReference type="Proteomes" id="UP001596957">
    <property type="component" value="Unassembled WGS sequence"/>
</dbReference>
<evidence type="ECO:0000313" key="2">
    <source>
        <dbReference type="Proteomes" id="UP001596957"/>
    </source>
</evidence>
<keyword evidence="2" id="KW-1185">Reference proteome</keyword>
<comment type="caution">
    <text evidence="1">The sequence shown here is derived from an EMBL/GenBank/DDBJ whole genome shotgun (WGS) entry which is preliminary data.</text>
</comment>
<dbReference type="InterPro" id="IPR025361">
    <property type="entry name" value="DUF4265"/>
</dbReference>
<organism evidence="1 2">
    <name type="scientific">Streptomyces lutosisoli</name>
    <dbReference type="NCBI Taxonomy" id="2665721"/>
    <lineage>
        <taxon>Bacteria</taxon>
        <taxon>Bacillati</taxon>
        <taxon>Actinomycetota</taxon>
        <taxon>Actinomycetes</taxon>
        <taxon>Kitasatosporales</taxon>
        <taxon>Streptomycetaceae</taxon>
        <taxon>Streptomyces</taxon>
    </lineage>
</organism>
<name>A0ABW2VF23_9ACTN</name>
<accession>A0ABW2VF23</accession>
<evidence type="ECO:0000313" key="1">
    <source>
        <dbReference type="EMBL" id="MFD0281898.1"/>
    </source>
</evidence>
<reference evidence="2" key="1">
    <citation type="journal article" date="2019" name="Int. J. Syst. Evol. Microbiol.">
        <title>The Global Catalogue of Microorganisms (GCM) 10K type strain sequencing project: providing services to taxonomists for standard genome sequencing and annotation.</title>
        <authorList>
            <consortium name="The Broad Institute Genomics Platform"/>
            <consortium name="The Broad Institute Genome Sequencing Center for Infectious Disease"/>
            <person name="Wu L."/>
            <person name="Ma J."/>
        </authorList>
    </citation>
    <scope>NUCLEOTIDE SEQUENCE [LARGE SCALE GENOMIC DNA]</scope>
    <source>
        <strain evidence="2">CGMCC 4.7198</strain>
    </source>
</reference>
<proteinExistence type="predicted"/>
<dbReference type="Pfam" id="PF14085">
    <property type="entry name" value="DUF4265"/>
    <property type="match status" value="1"/>
</dbReference>
<sequence length="155" mass="17205">MSEAADVGFMCVVFPLEQDEEGYPPFAEEVLHARILSDSVCELVSIPFFVQGVSKGDLVSYSAGGAGEFEFDELLSVRGHSTLRIIFFDRSRIEELVRQLQEVGCSTESGRVQDLMSVDIPPGVEYRSVMTLIEAGLSSELWDYEESCIAQGHRM</sequence>
<gene>
    <name evidence="1" type="ORF">ACFQZP_09425</name>
</gene>
<dbReference type="EMBL" id="JBHTEC010000001">
    <property type="protein sequence ID" value="MFD0281898.1"/>
    <property type="molecule type" value="Genomic_DNA"/>
</dbReference>